<accession>A0A8S5MPB5</accession>
<evidence type="ECO:0000256" key="1">
    <source>
        <dbReference type="SAM" id="Phobius"/>
    </source>
</evidence>
<keyword evidence="1" id="KW-1133">Transmembrane helix</keyword>
<keyword evidence="1" id="KW-0472">Membrane</keyword>
<reference evidence="2" key="1">
    <citation type="journal article" date="2021" name="Proc. Natl. Acad. Sci. U.S.A.">
        <title>A Catalog of Tens of Thousands of Viruses from Human Metagenomes Reveals Hidden Associations with Chronic Diseases.</title>
        <authorList>
            <person name="Tisza M.J."/>
            <person name="Buck C.B."/>
        </authorList>
    </citation>
    <scope>NUCLEOTIDE SEQUENCE</scope>
    <source>
        <strain evidence="2">CtI7W9</strain>
    </source>
</reference>
<protein>
    <submittedName>
        <fullName evidence="2">YtxH-like protein</fullName>
    </submittedName>
</protein>
<organism evidence="2">
    <name type="scientific">Myoviridae sp. ctI7W9</name>
    <dbReference type="NCBI Taxonomy" id="2826636"/>
    <lineage>
        <taxon>Viruses</taxon>
        <taxon>Duplodnaviria</taxon>
        <taxon>Heunggongvirae</taxon>
        <taxon>Uroviricota</taxon>
        <taxon>Caudoviricetes</taxon>
    </lineage>
</organism>
<dbReference type="EMBL" id="BK014941">
    <property type="protein sequence ID" value="DAD83771.1"/>
    <property type="molecule type" value="Genomic_DNA"/>
</dbReference>
<feature type="transmembrane region" description="Helical" evidence="1">
    <location>
        <begin position="6"/>
        <end position="25"/>
    </location>
</feature>
<proteinExistence type="predicted"/>
<evidence type="ECO:0000313" key="2">
    <source>
        <dbReference type="EMBL" id="DAD83771.1"/>
    </source>
</evidence>
<sequence length="72" mass="8505">MEYLIGAVMGAILFFGGYLTAYKLAPRKKYEPDDDLQVQYDDTRRTRADKMNMQMYNMLNYTGRAQNDDYED</sequence>
<name>A0A8S5MPB5_9CAUD</name>
<keyword evidence="1" id="KW-0812">Transmembrane</keyword>